<gene>
    <name evidence="2" type="ORF">M408DRAFT_31617</name>
</gene>
<evidence type="ECO:0000256" key="1">
    <source>
        <dbReference type="SAM" id="Phobius"/>
    </source>
</evidence>
<feature type="non-terminal residue" evidence="2">
    <location>
        <position position="139"/>
    </location>
</feature>
<proteinExistence type="predicted"/>
<protein>
    <recommendedName>
        <fullName evidence="4">RNase H type-1 domain-containing protein</fullName>
    </recommendedName>
</protein>
<reference evidence="3" key="2">
    <citation type="submission" date="2015-01" db="EMBL/GenBank/DDBJ databases">
        <title>Evolutionary Origins and Diversification of the Mycorrhizal Mutualists.</title>
        <authorList>
            <consortium name="DOE Joint Genome Institute"/>
            <consortium name="Mycorrhizal Genomics Consortium"/>
            <person name="Kohler A."/>
            <person name="Kuo A."/>
            <person name="Nagy L.G."/>
            <person name="Floudas D."/>
            <person name="Copeland A."/>
            <person name="Barry K.W."/>
            <person name="Cichocki N."/>
            <person name="Veneault-Fourrey C."/>
            <person name="LaButti K."/>
            <person name="Lindquist E.A."/>
            <person name="Lipzen A."/>
            <person name="Lundell T."/>
            <person name="Morin E."/>
            <person name="Murat C."/>
            <person name="Riley R."/>
            <person name="Ohm R."/>
            <person name="Sun H."/>
            <person name="Tunlid A."/>
            <person name="Henrissat B."/>
            <person name="Grigoriev I.V."/>
            <person name="Hibbett D.S."/>
            <person name="Martin F."/>
        </authorList>
    </citation>
    <scope>NUCLEOTIDE SEQUENCE [LARGE SCALE GENOMIC DNA]</scope>
    <source>
        <strain evidence="3">MAFF 305830</strain>
    </source>
</reference>
<reference evidence="2 3" key="1">
    <citation type="submission" date="2014-04" db="EMBL/GenBank/DDBJ databases">
        <authorList>
            <consortium name="DOE Joint Genome Institute"/>
            <person name="Kuo A."/>
            <person name="Zuccaro A."/>
            <person name="Kohler A."/>
            <person name="Nagy L.G."/>
            <person name="Floudas D."/>
            <person name="Copeland A."/>
            <person name="Barry K.W."/>
            <person name="Cichocki N."/>
            <person name="Veneault-Fourrey C."/>
            <person name="LaButti K."/>
            <person name="Lindquist E.A."/>
            <person name="Lipzen A."/>
            <person name="Lundell T."/>
            <person name="Morin E."/>
            <person name="Murat C."/>
            <person name="Sun H."/>
            <person name="Tunlid A."/>
            <person name="Henrissat B."/>
            <person name="Grigoriev I.V."/>
            <person name="Hibbett D.S."/>
            <person name="Martin F."/>
            <person name="Nordberg H.P."/>
            <person name="Cantor M.N."/>
            <person name="Hua S.X."/>
        </authorList>
    </citation>
    <scope>NUCLEOTIDE SEQUENCE [LARGE SCALE GENOMIC DNA]</scope>
    <source>
        <strain evidence="2 3">MAFF 305830</strain>
    </source>
</reference>
<dbReference type="OrthoDB" id="3249498at2759"/>
<feature type="transmembrane region" description="Helical" evidence="1">
    <location>
        <begin position="30"/>
        <end position="48"/>
    </location>
</feature>
<dbReference type="Proteomes" id="UP000054097">
    <property type="component" value="Unassembled WGS sequence"/>
</dbReference>
<evidence type="ECO:0000313" key="3">
    <source>
        <dbReference type="Proteomes" id="UP000054097"/>
    </source>
</evidence>
<keyword evidence="3" id="KW-1185">Reference proteome</keyword>
<keyword evidence="1" id="KW-0812">Transmembrane</keyword>
<sequence>LGFWSPTTGDGLYADGDVAYPPDLTYNRDLGSIFYLEALTVLASIFWVEQVKTRPKRLLIYTDSMNTVAMFNSMRADPGYNTILMEAVGALLDMGISLRVFHIPGEENVIADALSRSLFDVVRAQCPQLKIGIFQPPQL</sequence>
<keyword evidence="1" id="KW-1133">Transmembrane helix</keyword>
<feature type="non-terminal residue" evidence="2">
    <location>
        <position position="1"/>
    </location>
</feature>
<dbReference type="EMBL" id="KN824363">
    <property type="protein sequence ID" value="KIM22103.1"/>
    <property type="molecule type" value="Genomic_DNA"/>
</dbReference>
<dbReference type="AlphaFoldDB" id="A0A0C2W6S3"/>
<name>A0A0C2W6S3_SERVB</name>
<dbReference type="InterPro" id="IPR036397">
    <property type="entry name" value="RNaseH_sf"/>
</dbReference>
<dbReference type="GO" id="GO:0003676">
    <property type="term" value="F:nucleic acid binding"/>
    <property type="evidence" value="ECO:0007669"/>
    <property type="project" value="InterPro"/>
</dbReference>
<dbReference type="HOGENOM" id="CLU_125038_0_0_1"/>
<organism evidence="2 3">
    <name type="scientific">Serendipita vermifera MAFF 305830</name>
    <dbReference type="NCBI Taxonomy" id="933852"/>
    <lineage>
        <taxon>Eukaryota</taxon>
        <taxon>Fungi</taxon>
        <taxon>Dikarya</taxon>
        <taxon>Basidiomycota</taxon>
        <taxon>Agaricomycotina</taxon>
        <taxon>Agaricomycetes</taxon>
        <taxon>Sebacinales</taxon>
        <taxon>Serendipitaceae</taxon>
        <taxon>Serendipita</taxon>
    </lineage>
</organism>
<dbReference type="STRING" id="933852.A0A0C2W6S3"/>
<keyword evidence="1" id="KW-0472">Membrane</keyword>
<evidence type="ECO:0008006" key="4">
    <source>
        <dbReference type="Google" id="ProtNLM"/>
    </source>
</evidence>
<dbReference type="InterPro" id="IPR012337">
    <property type="entry name" value="RNaseH-like_sf"/>
</dbReference>
<evidence type="ECO:0000313" key="2">
    <source>
        <dbReference type="EMBL" id="KIM22103.1"/>
    </source>
</evidence>
<accession>A0A0C2W6S3</accession>
<dbReference type="SUPFAM" id="SSF53098">
    <property type="entry name" value="Ribonuclease H-like"/>
    <property type="match status" value="1"/>
</dbReference>
<dbReference type="Gene3D" id="3.30.420.10">
    <property type="entry name" value="Ribonuclease H-like superfamily/Ribonuclease H"/>
    <property type="match status" value="1"/>
</dbReference>